<dbReference type="InterPro" id="IPR011012">
    <property type="entry name" value="Longin-like_dom_sf"/>
</dbReference>
<evidence type="ECO:0000256" key="6">
    <source>
        <dbReference type="ARBA" id="ARBA00038179"/>
    </source>
</evidence>
<organism evidence="9 10">
    <name type="scientific">Reticulomyxa filosa</name>
    <dbReference type="NCBI Taxonomy" id="46433"/>
    <lineage>
        <taxon>Eukaryota</taxon>
        <taxon>Sar</taxon>
        <taxon>Rhizaria</taxon>
        <taxon>Retaria</taxon>
        <taxon>Foraminifera</taxon>
        <taxon>Monothalamids</taxon>
        <taxon>Reticulomyxidae</taxon>
        <taxon>Reticulomyxa</taxon>
    </lineage>
</organism>
<comment type="subunit">
    <text evidence="7">Part of the multisubunit transport protein particle (TRAPP) complex.</text>
</comment>
<dbReference type="AlphaFoldDB" id="X6MTQ8"/>
<dbReference type="InterPro" id="IPR007233">
    <property type="entry name" value="TRAPPC"/>
</dbReference>
<keyword evidence="2 7" id="KW-0813">Transport</keyword>
<dbReference type="Pfam" id="PF04099">
    <property type="entry name" value="Sybindin"/>
    <property type="match status" value="1"/>
</dbReference>
<evidence type="ECO:0000256" key="8">
    <source>
        <dbReference type="SAM" id="SignalP"/>
    </source>
</evidence>
<evidence type="ECO:0000256" key="4">
    <source>
        <dbReference type="ARBA" id="ARBA00022892"/>
    </source>
</evidence>
<evidence type="ECO:0000256" key="1">
    <source>
        <dbReference type="ARBA" id="ARBA00004555"/>
    </source>
</evidence>
<comment type="similarity">
    <text evidence="6">Belongs to the TRAPP small subunits family. TRAPPC4 subfamily.</text>
</comment>
<name>X6MTQ8_RETFI</name>
<dbReference type="SUPFAM" id="SSF64356">
    <property type="entry name" value="SNARE-like"/>
    <property type="match status" value="1"/>
</dbReference>
<evidence type="ECO:0000313" key="9">
    <source>
        <dbReference type="EMBL" id="ETO16490.1"/>
    </source>
</evidence>
<dbReference type="OMA" id="MPIRTEG"/>
<evidence type="ECO:0000313" key="10">
    <source>
        <dbReference type="Proteomes" id="UP000023152"/>
    </source>
</evidence>
<keyword evidence="10" id="KW-1185">Reference proteome</keyword>
<comment type="caution">
    <text evidence="9">The sequence shown here is derived from an EMBL/GenBank/DDBJ whole genome shotgun (WGS) entry which is preliminary data.</text>
</comment>
<keyword evidence="8" id="KW-0732">Signal</keyword>
<keyword evidence="5 7" id="KW-0333">Golgi apparatus</keyword>
<dbReference type="EMBL" id="ASPP01018207">
    <property type="protein sequence ID" value="ETO16490.1"/>
    <property type="molecule type" value="Genomic_DNA"/>
</dbReference>
<feature type="chain" id="PRO_5004975609" description="Trafficking protein particle complex subunit" evidence="8">
    <location>
        <begin position="19"/>
        <end position="161"/>
    </location>
</feature>
<evidence type="ECO:0000256" key="5">
    <source>
        <dbReference type="ARBA" id="ARBA00023034"/>
    </source>
</evidence>
<evidence type="ECO:0000256" key="7">
    <source>
        <dbReference type="RuleBase" id="RU366065"/>
    </source>
</evidence>
<dbReference type="OrthoDB" id="246406at2759"/>
<dbReference type="GO" id="GO:0006888">
    <property type="term" value="P:endoplasmic reticulum to Golgi vesicle-mediated transport"/>
    <property type="evidence" value="ECO:0007669"/>
    <property type="project" value="UniProtKB-UniRule"/>
</dbReference>
<evidence type="ECO:0000256" key="2">
    <source>
        <dbReference type="ARBA" id="ARBA00022448"/>
    </source>
</evidence>
<dbReference type="PANTHER" id="PTHR23249">
    <property type="entry name" value="TRAFFICKING PROTEIN PARTICLE COMPLEX SUBUNIT"/>
    <property type="match status" value="1"/>
</dbReference>
<comment type="subcellular location">
    <subcellularLocation>
        <location evidence="7">Endoplasmic reticulum</location>
    </subcellularLocation>
    <subcellularLocation>
        <location evidence="7">Golgi apparatus</location>
        <location evidence="7">cis-Golgi network</location>
    </subcellularLocation>
    <subcellularLocation>
        <location evidence="1">Golgi apparatus</location>
    </subcellularLocation>
</comment>
<reference evidence="9 10" key="1">
    <citation type="journal article" date="2013" name="Curr. Biol.">
        <title>The Genome of the Foraminiferan Reticulomyxa filosa.</title>
        <authorList>
            <person name="Glockner G."/>
            <person name="Hulsmann N."/>
            <person name="Schleicher M."/>
            <person name="Noegel A.A."/>
            <person name="Eichinger L."/>
            <person name="Gallinger C."/>
            <person name="Pawlowski J."/>
            <person name="Sierra R."/>
            <person name="Euteneuer U."/>
            <person name="Pillet L."/>
            <person name="Moustafa A."/>
            <person name="Platzer M."/>
            <person name="Groth M."/>
            <person name="Szafranski K."/>
            <person name="Schliwa M."/>
        </authorList>
    </citation>
    <scope>NUCLEOTIDE SEQUENCE [LARGE SCALE GENOMIC DNA]</scope>
</reference>
<keyword evidence="3 7" id="KW-0256">Endoplasmic reticulum</keyword>
<dbReference type="GO" id="GO:0005794">
    <property type="term" value="C:Golgi apparatus"/>
    <property type="evidence" value="ECO:0007669"/>
    <property type="project" value="UniProtKB-SubCell"/>
</dbReference>
<dbReference type="GO" id="GO:0005783">
    <property type="term" value="C:endoplasmic reticulum"/>
    <property type="evidence" value="ECO:0007669"/>
    <property type="project" value="UniProtKB-SubCell"/>
</dbReference>
<proteinExistence type="inferred from homology"/>
<evidence type="ECO:0000256" key="3">
    <source>
        <dbReference type="ARBA" id="ARBA00022824"/>
    </source>
</evidence>
<feature type="signal peptide" evidence="8">
    <location>
        <begin position="1"/>
        <end position="18"/>
    </location>
</feature>
<dbReference type="Proteomes" id="UP000023152">
    <property type="component" value="Unassembled WGS sequence"/>
</dbReference>
<dbReference type="CDD" id="cd14856">
    <property type="entry name" value="TRAPPC4_synbindin"/>
    <property type="match status" value="1"/>
</dbReference>
<protein>
    <recommendedName>
        <fullName evidence="7">Trafficking protein particle complex subunit</fullName>
    </recommendedName>
</protein>
<sequence length="161" mass="18828">MTIHSLLILSRSGLLVFCKDFVKHPRLKPNDWIRVTGIFHGMSEVIKQLSPLPTKNDGISSVEDETFRLHCYQTLTGLKFIVTATPTTENLERLLKDVYGLYCDFVMKDPFHKMEQPIKSHKFIEQLDTLVQRTSDIFMFPLLPFWQDSPYHTYFLVLGKY</sequence>
<dbReference type="SMART" id="SM01399">
    <property type="entry name" value="Sybindin"/>
    <property type="match status" value="1"/>
</dbReference>
<gene>
    <name evidence="9" type="ORF">RFI_20850</name>
</gene>
<dbReference type="GO" id="GO:0030008">
    <property type="term" value="C:TRAPP complex"/>
    <property type="evidence" value="ECO:0007669"/>
    <property type="project" value="UniProtKB-UniRule"/>
</dbReference>
<accession>X6MTQ8</accession>
<dbReference type="PANTHER" id="PTHR23249:SF15">
    <property type="entry name" value="TRAFFICKING PROTEIN PARTICLE COMPLEX SUBUNIT 4"/>
    <property type="match status" value="1"/>
</dbReference>
<dbReference type="Gene3D" id="3.30.450.70">
    <property type="match status" value="1"/>
</dbReference>
<keyword evidence="4 7" id="KW-0931">ER-Golgi transport</keyword>